<dbReference type="RefSeq" id="WP_030351653.1">
    <property type="nucleotide sequence ID" value="NZ_AZSP01000233.1"/>
</dbReference>
<reference evidence="2 3" key="1">
    <citation type="submission" date="2013-12" db="EMBL/GenBank/DDBJ databases">
        <title>Annotated genome of Streptomyces scopuliridis.</title>
        <authorList>
            <person name="Olson J.B."/>
        </authorList>
    </citation>
    <scope>NUCLEOTIDE SEQUENCE [LARGE SCALE GENOMIC DNA]</scope>
    <source>
        <strain evidence="2 3">RB72</strain>
    </source>
</reference>
<keyword evidence="1" id="KW-0175">Coiled coil</keyword>
<sequence>MDLDALRFGNFSQLGEAITDWQEMAKNLKTLQDDAKDNLKAKADKANWAGANATVSREFIAKTAGEFADAHTQANTIANILGDTRGELISYRTQLNEAISRGVDKNLTVMDTGEGSFTVTMNIHPDRAAKGTEVPKHTQADVDSFRDEIKGILDKATESDTSAAKALRLIVDQAKVGFSGANYKDRDAAVEAIKKAEEMAKIMKKNPHDVTNTELNQLNSTMAKYKNDPLFAEKFATDVGPKKTLEFYAGIADPYQGYGYDAEQKEQAKQLQKNLGITLGTATLSDSAKMDEWERQMVKLGPDRLGIDDASDPLGFSVMSNLMRFGDYDDQFLNDYGDKLIAYDKERNVENMSPWINNFNNGNLNPSGKNDLDRDPMTGFLEALGHNPDASTQFFAQPEGAVATVDKESEVNDHLKYLTKDRIWLSDAPVIGGDDKVIAGRDSLGHALEAATTGYAYDATAASGKDPLTPGSADHRTAATAGVMEQVAYLYGSEDGPKMLHDQPELADSLGKMGAAYIDDINYSLSGLGDHAKDAEVFPAKYAGRADFPNQDAINFLSVLGQNETSHGIVTTGQHIYSLSVLDANPPTNDVNMNHGRDALFMEAEARGILDNARVQQAEVTYGAEAEEANKSLGRSAEWGKFAVGAVVAGGVAAIPVPGSTAAAIAIAPIATDLAGEAVNTFIGQQIDKGVQGAEDDPREKAQLTSQEFYGKGIDSLGSSYDAYLKDSPDTTKIAKDENWIKEIKESYLGTGSHETDFRGRAAYKED</sequence>
<comment type="caution">
    <text evidence="2">The sequence shown here is derived from an EMBL/GenBank/DDBJ whole genome shotgun (WGS) entry which is preliminary data.</text>
</comment>
<protein>
    <recommendedName>
        <fullName evidence="4">AG2 protein</fullName>
    </recommendedName>
</protein>
<name>A0A2T7T4Y5_9ACTN</name>
<dbReference type="AlphaFoldDB" id="A0A2T7T4Y5"/>
<evidence type="ECO:0000313" key="3">
    <source>
        <dbReference type="Proteomes" id="UP000245992"/>
    </source>
</evidence>
<feature type="coiled-coil region" evidence="1">
    <location>
        <begin position="186"/>
        <end position="228"/>
    </location>
</feature>
<evidence type="ECO:0000313" key="2">
    <source>
        <dbReference type="EMBL" id="PVE10166.1"/>
    </source>
</evidence>
<gene>
    <name evidence="2" type="ORF">Y717_15070</name>
</gene>
<dbReference type="OrthoDB" id="3846417at2"/>
<proteinExistence type="predicted"/>
<dbReference type="STRING" id="1440053.GCA_000718095_02543"/>
<evidence type="ECO:0000256" key="1">
    <source>
        <dbReference type="SAM" id="Coils"/>
    </source>
</evidence>
<accession>A0A2T7T4Y5</accession>
<dbReference type="EMBL" id="AZSP01000233">
    <property type="protein sequence ID" value="PVE10166.1"/>
    <property type="molecule type" value="Genomic_DNA"/>
</dbReference>
<evidence type="ECO:0008006" key="4">
    <source>
        <dbReference type="Google" id="ProtNLM"/>
    </source>
</evidence>
<dbReference type="Proteomes" id="UP000245992">
    <property type="component" value="Unassembled WGS sequence"/>
</dbReference>
<organism evidence="2 3">
    <name type="scientific">Streptomyces scopuliridis RB72</name>
    <dbReference type="NCBI Taxonomy" id="1440053"/>
    <lineage>
        <taxon>Bacteria</taxon>
        <taxon>Bacillati</taxon>
        <taxon>Actinomycetota</taxon>
        <taxon>Actinomycetes</taxon>
        <taxon>Kitasatosporales</taxon>
        <taxon>Streptomycetaceae</taxon>
        <taxon>Streptomyces</taxon>
    </lineage>
</organism>
<keyword evidence="3" id="KW-1185">Reference proteome</keyword>